<protein>
    <submittedName>
        <fullName evidence="1">Uncharacterized protein</fullName>
    </submittedName>
</protein>
<dbReference type="EMBL" id="VMGH01000048">
    <property type="protein sequence ID" value="TSC91061.1"/>
    <property type="molecule type" value="Genomic_DNA"/>
</dbReference>
<reference evidence="1 2" key="1">
    <citation type="submission" date="2017-07" db="EMBL/GenBank/DDBJ databases">
        <title>Mechanisms for carbon and nitrogen cycling indicate functional differentiation within the Candidate Phyla Radiation.</title>
        <authorList>
            <person name="Danczak R.E."/>
            <person name="Johnston M.D."/>
            <person name="Kenah C."/>
            <person name="Slattery M."/>
            <person name="Wrighton K.C."/>
            <person name="Wilkins M.J."/>
        </authorList>
    </citation>
    <scope>NUCLEOTIDE SEQUENCE [LARGE SCALE GENOMIC DNA]</scope>
    <source>
        <strain evidence="1">Licking1014_96</strain>
    </source>
</reference>
<dbReference type="AlphaFoldDB" id="A0A554LDU8"/>
<dbReference type="Proteomes" id="UP000318296">
    <property type="component" value="Unassembled WGS sequence"/>
</dbReference>
<name>A0A554LDU8_9BACT</name>
<gene>
    <name evidence="1" type="ORF">CEN92_331</name>
</gene>
<comment type="caution">
    <text evidence="1">The sequence shown here is derived from an EMBL/GenBank/DDBJ whole genome shotgun (WGS) entry which is preliminary data.</text>
</comment>
<proteinExistence type="predicted"/>
<evidence type="ECO:0000313" key="1">
    <source>
        <dbReference type="EMBL" id="TSC91061.1"/>
    </source>
</evidence>
<evidence type="ECO:0000313" key="2">
    <source>
        <dbReference type="Proteomes" id="UP000318296"/>
    </source>
</evidence>
<sequence>MQGIVVAVIMGDDGQQYSCLTGIEHEVGARIEFEVGINLCAMDVEALPYDEQVDPRIIAMGSRRWKRLISRS</sequence>
<accession>A0A554LDU8</accession>
<organism evidence="1 2">
    <name type="scientific">Candidatus Berkelbacteria bacterium Licking1014_96</name>
    <dbReference type="NCBI Taxonomy" id="2017149"/>
    <lineage>
        <taxon>Bacteria</taxon>
        <taxon>Candidatus Berkelbacteria</taxon>
    </lineage>
</organism>